<feature type="compositionally biased region" description="Polar residues" evidence="1">
    <location>
        <begin position="54"/>
        <end position="67"/>
    </location>
</feature>
<proteinExistence type="predicted"/>
<sequence length="76" mass="8238">SSVSSTNKYRNEDHLSTNLNTTRVNRTSPTGSPHNKQRIHGKSPLLDTHCGFSPRSSPETVRQSLDSSEGDSAPSS</sequence>
<accession>A0A0B6XWS7</accession>
<evidence type="ECO:0000256" key="1">
    <source>
        <dbReference type="SAM" id="MobiDB-lite"/>
    </source>
</evidence>
<feature type="non-terminal residue" evidence="2">
    <location>
        <position position="1"/>
    </location>
</feature>
<name>A0A0B6XWS7_9EUPU</name>
<feature type="region of interest" description="Disordered" evidence="1">
    <location>
        <begin position="1"/>
        <end position="76"/>
    </location>
</feature>
<protein>
    <submittedName>
        <fullName evidence="2">Uncharacterized protein</fullName>
    </submittedName>
</protein>
<gene>
    <name evidence="2" type="primary">ORF3686</name>
</gene>
<reference evidence="2" key="1">
    <citation type="submission" date="2014-12" db="EMBL/GenBank/DDBJ databases">
        <title>Insight into the proteome of Arion vulgaris.</title>
        <authorList>
            <person name="Aradska J."/>
            <person name="Bulat T."/>
            <person name="Smidak R."/>
            <person name="Sarate P."/>
            <person name="Gangsoo J."/>
            <person name="Sialana F."/>
            <person name="Bilban M."/>
            <person name="Lubec G."/>
        </authorList>
    </citation>
    <scope>NUCLEOTIDE SEQUENCE</scope>
    <source>
        <tissue evidence="2">Skin</tissue>
    </source>
</reference>
<feature type="compositionally biased region" description="Polar residues" evidence="1">
    <location>
        <begin position="16"/>
        <end position="34"/>
    </location>
</feature>
<dbReference type="EMBL" id="HACG01001468">
    <property type="protein sequence ID" value="CEK48333.1"/>
    <property type="molecule type" value="Transcribed_RNA"/>
</dbReference>
<feature type="non-terminal residue" evidence="2">
    <location>
        <position position="76"/>
    </location>
</feature>
<dbReference type="AlphaFoldDB" id="A0A0B6XWS7"/>
<evidence type="ECO:0000313" key="2">
    <source>
        <dbReference type="EMBL" id="CEK48333.1"/>
    </source>
</evidence>
<organism evidence="2">
    <name type="scientific">Arion vulgaris</name>
    <dbReference type="NCBI Taxonomy" id="1028688"/>
    <lineage>
        <taxon>Eukaryota</taxon>
        <taxon>Metazoa</taxon>
        <taxon>Spiralia</taxon>
        <taxon>Lophotrochozoa</taxon>
        <taxon>Mollusca</taxon>
        <taxon>Gastropoda</taxon>
        <taxon>Heterobranchia</taxon>
        <taxon>Euthyneura</taxon>
        <taxon>Panpulmonata</taxon>
        <taxon>Eupulmonata</taxon>
        <taxon>Stylommatophora</taxon>
        <taxon>Helicina</taxon>
        <taxon>Arionoidea</taxon>
        <taxon>Arionidae</taxon>
        <taxon>Arion</taxon>
    </lineage>
</organism>